<feature type="region of interest" description="Disordered" evidence="1">
    <location>
        <begin position="1"/>
        <end position="56"/>
    </location>
</feature>
<evidence type="ECO:0000256" key="1">
    <source>
        <dbReference type="SAM" id="MobiDB-lite"/>
    </source>
</evidence>
<keyword evidence="3" id="KW-1185">Reference proteome</keyword>
<organism evidence="2 3">
    <name type="scientific">Ameiurus melas</name>
    <name type="common">Black bullhead</name>
    <name type="synonym">Silurus melas</name>
    <dbReference type="NCBI Taxonomy" id="219545"/>
    <lineage>
        <taxon>Eukaryota</taxon>
        <taxon>Metazoa</taxon>
        <taxon>Chordata</taxon>
        <taxon>Craniata</taxon>
        <taxon>Vertebrata</taxon>
        <taxon>Euteleostomi</taxon>
        <taxon>Actinopterygii</taxon>
        <taxon>Neopterygii</taxon>
        <taxon>Teleostei</taxon>
        <taxon>Ostariophysi</taxon>
        <taxon>Siluriformes</taxon>
        <taxon>Ictaluridae</taxon>
        <taxon>Ameiurus</taxon>
    </lineage>
</organism>
<name>A0A7J5ZW56_AMEME</name>
<dbReference type="EMBL" id="JAAGNN010000023">
    <property type="protein sequence ID" value="KAF4073907.1"/>
    <property type="molecule type" value="Genomic_DNA"/>
</dbReference>
<reference evidence="2 3" key="1">
    <citation type="submission" date="2020-02" db="EMBL/GenBank/DDBJ databases">
        <title>A chromosome-scale genome assembly of the black bullhead catfish (Ameiurus melas).</title>
        <authorList>
            <person name="Wen M."/>
            <person name="Zham M."/>
            <person name="Cabau C."/>
            <person name="Klopp C."/>
            <person name="Donnadieu C."/>
            <person name="Roques C."/>
            <person name="Bouchez O."/>
            <person name="Lampietro C."/>
            <person name="Jouanno E."/>
            <person name="Herpin A."/>
            <person name="Louis A."/>
            <person name="Berthelot C."/>
            <person name="Parey E."/>
            <person name="Roest-Crollius H."/>
            <person name="Braasch I."/>
            <person name="Postlethwait J."/>
            <person name="Robinson-Rechavi M."/>
            <person name="Echchiki A."/>
            <person name="Begum T."/>
            <person name="Montfort J."/>
            <person name="Schartl M."/>
            <person name="Bobe J."/>
            <person name="Guiguen Y."/>
        </authorList>
    </citation>
    <scope>NUCLEOTIDE SEQUENCE [LARGE SCALE GENOMIC DNA]</scope>
    <source>
        <strain evidence="2">M_S1</strain>
        <tissue evidence="2">Blood</tissue>
    </source>
</reference>
<accession>A0A7J5ZW56</accession>
<evidence type="ECO:0000313" key="3">
    <source>
        <dbReference type="Proteomes" id="UP000593565"/>
    </source>
</evidence>
<proteinExistence type="predicted"/>
<evidence type="ECO:0000313" key="2">
    <source>
        <dbReference type="EMBL" id="KAF4073907.1"/>
    </source>
</evidence>
<dbReference type="AlphaFoldDB" id="A0A7J5ZW56"/>
<dbReference type="Proteomes" id="UP000593565">
    <property type="component" value="Unassembled WGS sequence"/>
</dbReference>
<protein>
    <submittedName>
        <fullName evidence="2">Uncharacterized protein</fullName>
    </submittedName>
</protein>
<sequence>MDLTQTRVCGRNSRLRSQEMKFSMGSGPKPPTSRNGSRGTWSLSQEASGKRRGTPWTGCQSITGHNHIHTHPFIHYGQFTNLPINLPCMSLDWGRKPEYPEETCKLHTRPRWESNPGPWRCEAHVLTTRQCDIHEDMFCHGWCGRTQVACIEPQHLNTVGINLDCRL</sequence>
<gene>
    <name evidence="2" type="ORF">AMELA_G00248550</name>
</gene>
<comment type="caution">
    <text evidence="2">The sequence shown here is derived from an EMBL/GenBank/DDBJ whole genome shotgun (WGS) entry which is preliminary data.</text>
</comment>
<feature type="compositionally biased region" description="Polar residues" evidence="1">
    <location>
        <begin position="32"/>
        <end position="47"/>
    </location>
</feature>